<dbReference type="Proteomes" id="UP000094761">
    <property type="component" value="Unassembled WGS sequence"/>
</dbReference>
<dbReference type="PANTHER" id="PTHR38108">
    <property type="entry name" value="UPF0319 PROTEIN YCCT"/>
    <property type="match status" value="1"/>
</dbReference>
<gene>
    <name evidence="5" type="ORF">AZ468_08435</name>
    <name evidence="4" type="ORF">OPW20_20360</name>
</gene>
<dbReference type="EMBL" id="JAPFIT010000023">
    <property type="protein sequence ID" value="MDC5742425.1"/>
    <property type="molecule type" value="Genomic_DNA"/>
</dbReference>
<evidence type="ECO:0000313" key="6">
    <source>
        <dbReference type="Proteomes" id="UP000094761"/>
    </source>
</evidence>
<dbReference type="OrthoDB" id="6214057at2"/>
<comment type="caution">
    <text evidence="5">The sequence shown here is derived from an EMBL/GenBank/DDBJ whole genome shotgun (WGS) entry which is preliminary data.</text>
</comment>
<evidence type="ECO:0000313" key="5">
    <source>
        <dbReference type="EMBL" id="OAN01125.1"/>
    </source>
</evidence>
<organism evidence="5 6">
    <name type="scientific">Vibrio europaeus</name>
    <dbReference type="NCBI Taxonomy" id="300876"/>
    <lineage>
        <taxon>Bacteria</taxon>
        <taxon>Pseudomonadati</taxon>
        <taxon>Pseudomonadota</taxon>
        <taxon>Gammaproteobacteria</taxon>
        <taxon>Vibrionales</taxon>
        <taxon>Vibrionaceae</taxon>
        <taxon>Vibrio</taxon>
        <taxon>Vibrio oreintalis group</taxon>
    </lineage>
</organism>
<dbReference type="GeneID" id="78075714"/>
<feature type="signal peptide" evidence="3">
    <location>
        <begin position="1"/>
        <end position="19"/>
    </location>
</feature>
<dbReference type="PANTHER" id="PTHR38108:SF1">
    <property type="entry name" value="UPF0319 PROTEIN YCCT"/>
    <property type="match status" value="1"/>
</dbReference>
<keyword evidence="2 3" id="KW-0732">Signal</keyword>
<dbReference type="Proteomes" id="UP001150001">
    <property type="component" value="Unassembled WGS sequence"/>
</dbReference>
<keyword evidence="7" id="KW-1185">Reference proteome</keyword>
<reference evidence="5 6" key="1">
    <citation type="submission" date="2016-03" db="EMBL/GenBank/DDBJ databases">
        <title>Draft genome sequence of the Vibrio tubiashii subs. europaeus.</title>
        <authorList>
            <person name="Spinard E."/>
            <person name="Dubert J."/>
            <person name="Nelson D.R."/>
            <person name="Barja J.L."/>
        </authorList>
    </citation>
    <scope>NUCLEOTIDE SEQUENCE [LARGE SCALE GENOMIC DNA]</scope>
    <source>
        <strain evidence="6">PP-638</strain>
        <strain evidence="5">PP2-638</strain>
    </source>
</reference>
<dbReference type="Pfam" id="PF09829">
    <property type="entry name" value="DUF2057"/>
    <property type="match status" value="1"/>
</dbReference>
<sequence length="218" mass="23987">MKKLTSTLLFAAMALPVGATELTIINEIEPLVLNGKELTRNDYKSAQVINLKEGQNQLLFALDQLVVEDGRRNKLVFPSVVIKFDADSAPVTLSYPVFRHVDQAKTFRKALDFSLLDAQGKAVDYQVDLLHIKGFSQFNDYEAAVAEYNQVGGIASISNKDAVAPHASHNEEIKSTSAQAEMKAAIATSSGSIKSDFLSMTPTQRQEFISWAVKHINE</sequence>
<dbReference type="InterPro" id="IPR018635">
    <property type="entry name" value="UPF0319"/>
</dbReference>
<evidence type="ECO:0000256" key="3">
    <source>
        <dbReference type="SAM" id="SignalP"/>
    </source>
</evidence>
<reference evidence="4" key="2">
    <citation type="submission" date="2022-11" db="EMBL/GenBank/DDBJ databases">
        <title>Role of the vibriolysin VemA secreted by the emergent pathogen Vibrio europaeus in the colonization of Manila clam mucus.</title>
        <authorList>
            <person name="Martinez C."/>
            <person name="Rodriguez S."/>
            <person name="Vences A."/>
            <person name="Barja J.L."/>
            <person name="Toranzo A.E."/>
            <person name="Dubert J."/>
        </authorList>
    </citation>
    <scope>NUCLEOTIDE SEQUENCE</scope>
    <source>
        <strain evidence="4">3454</strain>
    </source>
</reference>
<evidence type="ECO:0000256" key="1">
    <source>
        <dbReference type="ARBA" id="ARBA00008490"/>
    </source>
</evidence>
<accession>A0A178JG44</accession>
<evidence type="ECO:0000256" key="2">
    <source>
        <dbReference type="ARBA" id="ARBA00022729"/>
    </source>
</evidence>
<protein>
    <submittedName>
        <fullName evidence="4">DUF2057 domain-containing protein</fullName>
    </submittedName>
    <submittedName>
        <fullName evidence="5">VvgS protein</fullName>
    </submittedName>
</protein>
<comment type="similarity">
    <text evidence="1">Belongs to the UPF0319 family.</text>
</comment>
<dbReference type="EMBL" id="LUAX01000001">
    <property type="protein sequence ID" value="OAN01125.1"/>
    <property type="molecule type" value="Genomic_DNA"/>
</dbReference>
<evidence type="ECO:0000313" key="4">
    <source>
        <dbReference type="EMBL" id="MDC5742425.1"/>
    </source>
</evidence>
<proteinExistence type="inferred from homology"/>
<feature type="chain" id="PRO_5044550746" evidence="3">
    <location>
        <begin position="20"/>
        <end position="218"/>
    </location>
</feature>
<evidence type="ECO:0000313" key="7">
    <source>
        <dbReference type="Proteomes" id="UP001150001"/>
    </source>
</evidence>
<name>A0A178JG44_9VIBR</name>
<dbReference type="RefSeq" id="WP_069666978.1">
    <property type="nucleotide sequence ID" value="NZ_JAPFIM010000026.1"/>
</dbReference>
<dbReference type="AlphaFoldDB" id="A0A178JG44"/>